<keyword evidence="2" id="KW-1185">Reference proteome</keyword>
<proteinExistence type="predicted"/>
<dbReference type="Proteomes" id="UP001175228">
    <property type="component" value="Unassembled WGS sequence"/>
</dbReference>
<dbReference type="AlphaFoldDB" id="A0AA39QBL4"/>
<evidence type="ECO:0000313" key="1">
    <source>
        <dbReference type="EMBL" id="KAK0499840.1"/>
    </source>
</evidence>
<gene>
    <name evidence="1" type="ORF">EDD18DRAFT_1152852</name>
</gene>
<organism evidence="1 2">
    <name type="scientific">Armillaria luteobubalina</name>
    <dbReference type="NCBI Taxonomy" id="153913"/>
    <lineage>
        <taxon>Eukaryota</taxon>
        <taxon>Fungi</taxon>
        <taxon>Dikarya</taxon>
        <taxon>Basidiomycota</taxon>
        <taxon>Agaricomycotina</taxon>
        <taxon>Agaricomycetes</taxon>
        <taxon>Agaricomycetidae</taxon>
        <taxon>Agaricales</taxon>
        <taxon>Marasmiineae</taxon>
        <taxon>Physalacriaceae</taxon>
        <taxon>Armillaria</taxon>
    </lineage>
</organism>
<name>A0AA39QBL4_9AGAR</name>
<sequence length="74" mass="8355">MCYYRQVRNVYTRCGHGVTLPDQEIRCNLVNCKFSTTHPGHCRPPTCTKIVGNTDNTLNSIRLTSTVIARNAEN</sequence>
<protein>
    <submittedName>
        <fullName evidence="1">Uncharacterized protein</fullName>
    </submittedName>
</protein>
<evidence type="ECO:0000313" key="2">
    <source>
        <dbReference type="Proteomes" id="UP001175228"/>
    </source>
</evidence>
<comment type="caution">
    <text evidence="1">The sequence shown here is derived from an EMBL/GenBank/DDBJ whole genome shotgun (WGS) entry which is preliminary data.</text>
</comment>
<dbReference type="EMBL" id="JAUEPU010000009">
    <property type="protein sequence ID" value="KAK0499840.1"/>
    <property type="molecule type" value="Genomic_DNA"/>
</dbReference>
<feature type="non-terminal residue" evidence="1">
    <location>
        <position position="74"/>
    </location>
</feature>
<reference evidence="1" key="1">
    <citation type="submission" date="2023-06" db="EMBL/GenBank/DDBJ databases">
        <authorList>
            <consortium name="Lawrence Berkeley National Laboratory"/>
            <person name="Ahrendt S."/>
            <person name="Sahu N."/>
            <person name="Indic B."/>
            <person name="Wong-Bajracharya J."/>
            <person name="Merenyi Z."/>
            <person name="Ke H.-M."/>
            <person name="Monk M."/>
            <person name="Kocsube S."/>
            <person name="Drula E."/>
            <person name="Lipzen A."/>
            <person name="Balint B."/>
            <person name="Henrissat B."/>
            <person name="Andreopoulos B."/>
            <person name="Martin F.M."/>
            <person name="Harder C.B."/>
            <person name="Rigling D."/>
            <person name="Ford K.L."/>
            <person name="Foster G.D."/>
            <person name="Pangilinan J."/>
            <person name="Papanicolaou A."/>
            <person name="Barry K."/>
            <person name="LaButti K."/>
            <person name="Viragh M."/>
            <person name="Koriabine M."/>
            <person name="Yan M."/>
            <person name="Riley R."/>
            <person name="Champramary S."/>
            <person name="Plett K.L."/>
            <person name="Tsai I.J."/>
            <person name="Slot J."/>
            <person name="Sipos G."/>
            <person name="Plett J."/>
            <person name="Nagy L.G."/>
            <person name="Grigoriev I.V."/>
        </authorList>
    </citation>
    <scope>NUCLEOTIDE SEQUENCE</scope>
    <source>
        <strain evidence="1">HWK02</strain>
    </source>
</reference>
<accession>A0AA39QBL4</accession>